<reference evidence="3" key="1">
    <citation type="journal article" date="2006" name="PLoS Biol.">
        <title>Macronuclear genome sequence of the ciliate Tetrahymena thermophila, a model eukaryote.</title>
        <authorList>
            <person name="Eisen J.A."/>
            <person name="Coyne R.S."/>
            <person name="Wu M."/>
            <person name="Wu D."/>
            <person name="Thiagarajan M."/>
            <person name="Wortman J.R."/>
            <person name="Badger J.H."/>
            <person name="Ren Q."/>
            <person name="Amedeo P."/>
            <person name="Jones K.M."/>
            <person name="Tallon L.J."/>
            <person name="Delcher A.L."/>
            <person name="Salzberg S.L."/>
            <person name="Silva J.C."/>
            <person name="Haas B.J."/>
            <person name="Majoros W.H."/>
            <person name="Farzad M."/>
            <person name="Carlton J.M."/>
            <person name="Smith R.K. Jr."/>
            <person name="Garg J."/>
            <person name="Pearlman R.E."/>
            <person name="Karrer K.M."/>
            <person name="Sun L."/>
            <person name="Manning G."/>
            <person name="Elde N.C."/>
            <person name="Turkewitz A.P."/>
            <person name="Asai D.J."/>
            <person name="Wilkes D.E."/>
            <person name="Wang Y."/>
            <person name="Cai H."/>
            <person name="Collins K."/>
            <person name="Stewart B.A."/>
            <person name="Lee S.R."/>
            <person name="Wilamowska K."/>
            <person name="Weinberg Z."/>
            <person name="Ruzzo W.L."/>
            <person name="Wloga D."/>
            <person name="Gaertig J."/>
            <person name="Frankel J."/>
            <person name="Tsao C.-C."/>
            <person name="Gorovsky M.A."/>
            <person name="Keeling P.J."/>
            <person name="Waller R.F."/>
            <person name="Patron N.J."/>
            <person name="Cherry J.M."/>
            <person name="Stover N.A."/>
            <person name="Krieger C.J."/>
            <person name="del Toro C."/>
            <person name="Ryder H.F."/>
            <person name="Williamson S.C."/>
            <person name="Barbeau R.A."/>
            <person name="Hamilton E.P."/>
            <person name="Orias E."/>
        </authorList>
    </citation>
    <scope>NUCLEOTIDE SEQUENCE [LARGE SCALE GENOMIC DNA]</scope>
    <source>
        <strain evidence="3">SB210</strain>
    </source>
</reference>
<dbReference type="AlphaFoldDB" id="W7XJ67"/>
<keyword evidence="1" id="KW-1133">Transmembrane helix</keyword>
<proteinExistence type="predicted"/>
<dbReference type="KEGG" id="tet:TTHERM_001047018"/>
<feature type="transmembrane region" description="Helical" evidence="1">
    <location>
        <begin position="83"/>
        <end position="100"/>
    </location>
</feature>
<organism evidence="2 3">
    <name type="scientific">Tetrahymena thermophila (strain SB210)</name>
    <dbReference type="NCBI Taxonomy" id="312017"/>
    <lineage>
        <taxon>Eukaryota</taxon>
        <taxon>Sar</taxon>
        <taxon>Alveolata</taxon>
        <taxon>Ciliophora</taxon>
        <taxon>Intramacronucleata</taxon>
        <taxon>Oligohymenophorea</taxon>
        <taxon>Hymenostomatida</taxon>
        <taxon>Tetrahymenina</taxon>
        <taxon>Tetrahymenidae</taxon>
        <taxon>Tetrahymena</taxon>
    </lineage>
</organism>
<dbReference type="GeneID" id="24441538"/>
<sequence length="161" mass="19479">MKLLQKKVTNYFLKKINILCHQKPQQEYNSYQPDKMTGNIAHRSYIFHLPISIINLLDRLLIQMTHFRKYKQSYHHLQQQNYLMKRNIILGSICIFSLFLSQKSVVYIKELINFFFQCSKIKFINSLFDKNIIQFIFVKICQQYTLLYFHFLFSSVKSNDC</sequence>
<protein>
    <submittedName>
        <fullName evidence="2">Transmembrane protein, putative</fullName>
    </submittedName>
</protein>
<dbReference type="RefSeq" id="XP_012653567.1">
    <property type="nucleotide sequence ID" value="XM_012798113.1"/>
</dbReference>
<name>W7XJ67_TETTS</name>
<keyword evidence="1" id="KW-0472">Membrane</keyword>
<keyword evidence="1 2" id="KW-0812">Transmembrane</keyword>
<evidence type="ECO:0000313" key="2">
    <source>
        <dbReference type="EMBL" id="EWS73899.1"/>
    </source>
</evidence>
<gene>
    <name evidence="2" type="ORF">TTHERM_001047018</name>
</gene>
<dbReference type="Proteomes" id="UP000009168">
    <property type="component" value="Unassembled WGS sequence"/>
</dbReference>
<evidence type="ECO:0000256" key="1">
    <source>
        <dbReference type="SAM" id="Phobius"/>
    </source>
</evidence>
<dbReference type="EMBL" id="GG662659">
    <property type="protein sequence ID" value="EWS73899.1"/>
    <property type="molecule type" value="Genomic_DNA"/>
</dbReference>
<accession>W7XJ67</accession>
<keyword evidence="3" id="KW-1185">Reference proteome</keyword>
<dbReference type="InParanoid" id="W7XJ67"/>
<evidence type="ECO:0000313" key="3">
    <source>
        <dbReference type="Proteomes" id="UP000009168"/>
    </source>
</evidence>